<dbReference type="OrthoDB" id="10003767at2759"/>
<dbReference type="InParanoid" id="A0A409VL22"/>
<protein>
    <recommendedName>
        <fullName evidence="1">Aminoglycoside phosphotransferase domain-containing protein</fullName>
    </recommendedName>
</protein>
<dbReference type="EMBL" id="NHYE01005617">
    <property type="protein sequence ID" value="PPQ66964.1"/>
    <property type="molecule type" value="Genomic_DNA"/>
</dbReference>
<keyword evidence="3" id="KW-1185">Reference proteome</keyword>
<dbReference type="InterPro" id="IPR051678">
    <property type="entry name" value="AGP_Transferase"/>
</dbReference>
<reference evidence="2 3" key="1">
    <citation type="journal article" date="2018" name="Evol. Lett.">
        <title>Horizontal gene cluster transfer increased hallucinogenic mushroom diversity.</title>
        <authorList>
            <person name="Reynolds H.T."/>
            <person name="Vijayakumar V."/>
            <person name="Gluck-Thaler E."/>
            <person name="Korotkin H.B."/>
            <person name="Matheny P.B."/>
            <person name="Slot J.C."/>
        </authorList>
    </citation>
    <scope>NUCLEOTIDE SEQUENCE [LARGE SCALE GENOMIC DNA]</scope>
    <source>
        <strain evidence="2 3">SRW20</strain>
    </source>
</reference>
<dbReference type="STRING" id="231916.A0A409VL22"/>
<dbReference type="PANTHER" id="PTHR21310:SF15">
    <property type="entry name" value="AMINOGLYCOSIDE PHOSPHOTRANSFERASE DOMAIN-CONTAINING PROTEIN"/>
    <property type="match status" value="1"/>
</dbReference>
<dbReference type="SUPFAM" id="SSF56112">
    <property type="entry name" value="Protein kinase-like (PK-like)"/>
    <property type="match status" value="1"/>
</dbReference>
<dbReference type="AlphaFoldDB" id="A0A409VL22"/>
<evidence type="ECO:0000313" key="2">
    <source>
        <dbReference type="EMBL" id="PPQ66964.1"/>
    </source>
</evidence>
<name>A0A409VL22_9AGAR</name>
<gene>
    <name evidence="2" type="ORF">CVT26_009995</name>
</gene>
<comment type="caution">
    <text evidence="2">The sequence shown here is derived from an EMBL/GenBank/DDBJ whole genome shotgun (WGS) entry which is preliminary data.</text>
</comment>
<accession>A0A409VL22</accession>
<feature type="domain" description="Aminoglycoside phosphotransferase" evidence="1">
    <location>
        <begin position="87"/>
        <end position="314"/>
    </location>
</feature>
<proteinExistence type="predicted"/>
<dbReference type="Proteomes" id="UP000284706">
    <property type="component" value="Unassembled WGS sequence"/>
</dbReference>
<dbReference type="Pfam" id="PF01636">
    <property type="entry name" value="APH"/>
    <property type="match status" value="1"/>
</dbReference>
<evidence type="ECO:0000259" key="1">
    <source>
        <dbReference type="Pfam" id="PF01636"/>
    </source>
</evidence>
<sequence length="416" mass="45690">MVTMSAEQCPLNPEVESFVASIDGVRLCAAASSLRPGVQCRLGQLIVGGYNVFFDIVFTDGVTWLARFPLPFTCSSLDAADKLLFSYAATLKYIRLHTSIPVPEVFACSSRLDKENELGVSYMFMERLPGRVLHMDDVRSDVESRGLAVLAAEKVYRQLAQFVMELGRLGISCCESLLILCYTAALRFNKIGSLQENPVGSGNFEVGEYYNAAILYPPARGQIYEASLFKGPFSTTSDFQATLMSLNEKYAGIDEIDEGCEYLRSVQQTRLLCLRPEISPPQYENGPFVLGHDDLSSSDILVDDDHNITGILDFPGTAVPLPALVNYPTVFFENACTPFTDKKLWPKAILGAQPISGSALNSSEVRSLLMEHVLSRSQFYLALSQTWAYSPVEGLAKKLLGRDDTGGSEVSLTSEL</sequence>
<dbReference type="InterPro" id="IPR002575">
    <property type="entry name" value="Aminoglycoside_PTrfase"/>
</dbReference>
<dbReference type="InterPro" id="IPR011009">
    <property type="entry name" value="Kinase-like_dom_sf"/>
</dbReference>
<dbReference type="PANTHER" id="PTHR21310">
    <property type="entry name" value="AMINOGLYCOSIDE PHOSPHOTRANSFERASE-RELATED-RELATED"/>
    <property type="match status" value="1"/>
</dbReference>
<evidence type="ECO:0000313" key="3">
    <source>
        <dbReference type="Proteomes" id="UP000284706"/>
    </source>
</evidence>
<organism evidence="2 3">
    <name type="scientific">Gymnopilus dilepis</name>
    <dbReference type="NCBI Taxonomy" id="231916"/>
    <lineage>
        <taxon>Eukaryota</taxon>
        <taxon>Fungi</taxon>
        <taxon>Dikarya</taxon>
        <taxon>Basidiomycota</taxon>
        <taxon>Agaricomycotina</taxon>
        <taxon>Agaricomycetes</taxon>
        <taxon>Agaricomycetidae</taxon>
        <taxon>Agaricales</taxon>
        <taxon>Agaricineae</taxon>
        <taxon>Hymenogastraceae</taxon>
        <taxon>Gymnopilus</taxon>
    </lineage>
</organism>